<dbReference type="Pfam" id="PF04390">
    <property type="entry name" value="LptE"/>
    <property type="match status" value="1"/>
</dbReference>
<proteinExistence type="predicted"/>
<reference evidence="1" key="1">
    <citation type="submission" date="2020-10" db="EMBL/GenBank/DDBJ databases">
        <authorList>
            <person name="Gilroy R."/>
        </authorList>
    </citation>
    <scope>NUCLEOTIDE SEQUENCE</scope>
    <source>
        <strain evidence="1">F1-3629</strain>
    </source>
</reference>
<dbReference type="InterPro" id="IPR007485">
    <property type="entry name" value="LPS_assembly_LptE"/>
</dbReference>
<dbReference type="AlphaFoldDB" id="A0A940DQQ8"/>
<gene>
    <name evidence="1" type="ORF">IAC07_04305</name>
</gene>
<dbReference type="GO" id="GO:0043165">
    <property type="term" value="P:Gram-negative-bacterium-type cell outer membrane assembly"/>
    <property type="evidence" value="ECO:0007669"/>
    <property type="project" value="InterPro"/>
</dbReference>
<accession>A0A940DQQ8</accession>
<dbReference type="GO" id="GO:0019867">
    <property type="term" value="C:outer membrane"/>
    <property type="evidence" value="ECO:0007669"/>
    <property type="project" value="InterPro"/>
</dbReference>
<protein>
    <submittedName>
        <fullName evidence="1">LptE family protein</fullName>
    </submittedName>
</protein>
<sequence length="193" mass="22051">MRKIIRNNKEKISSKEITGNRFRRWLPLLSAVIVLAVSVPVFHSCGIYSFSGTSIQPDVYTVTINYFEYKALRVNPTLSNELTEALRDQFRRLTRLEEVDMEGDLEITGEITGYDVRATAVTADEVAAQNRLTVTVKIYFMNRKYPEDDFEKSFSAYADYDSMQSLDAVESTLCTDIIETLVEDIFNATVANW</sequence>
<evidence type="ECO:0000313" key="1">
    <source>
        <dbReference type="EMBL" id="MBO8453932.1"/>
    </source>
</evidence>
<name>A0A940DQQ8_9BACT</name>
<dbReference type="EMBL" id="JADIMJ010000065">
    <property type="protein sequence ID" value="MBO8453932.1"/>
    <property type="molecule type" value="Genomic_DNA"/>
</dbReference>
<comment type="caution">
    <text evidence="1">The sequence shown here is derived from an EMBL/GenBank/DDBJ whole genome shotgun (WGS) entry which is preliminary data.</text>
</comment>
<reference evidence="1" key="2">
    <citation type="journal article" date="2021" name="PeerJ">
        <title>Extensive microbial diversity within the chicken gut microbiome revealed by metagenomics and culture.</title>
        <authorList>
            <person name="Gilroy R."/>
            <person name="Ravi A."/>
            <person name="Getino M."/>
            <person name="Pursley I."/>
            <person name="Horton D.L."/>
            <person name="Alikhan N.F."/>
            <person name="Baker D."/>
            <person name="Gharbi K."/>
            <person name="Hall N."/>
            <person name="Watson M."/>
            <person name="Adriaenssens E.M."/>
            <person name="Foster-Nyarko E."/>
            <person name="Jarju S."/>
            <person name="Secka A."/>
            <person name="Antonio M."/>
            <person name="Oren A."/>
            <person name="Chaudhuri R.R."/>
            <person name="La Ragione R."/>
            <person name="Hildebrand F."/>
            <person name="Pallen M.J."/>
        </authorList>
    </citation>
    <scope>NUCLEOTIDE SEQUENCE</scope>
    <source>
        <strain evidence="1">F1-3629</strain>
    </source>
</reference>
<evidence type="ECO:0000313" key="2">
    <source>
        <dbReference type="Proteomes" id="UP000771749"/>
    </source>
</evidence>
<dbReference type="Proteomes" id="UP000771749">
    <property type="component" value="Unassembled WGS sequence"/>
</dbReference>
<organism evidence="1 2">
    <name type="scientific">Candidatus Cryptobacteroides gallistercoris</name>
    <dbReference type="NCBI Taxonomy" id="2840765"/>
    <lineage>
        <taxon>Bacteria</taxon>
        <taxon>Pseudomonadati</taxon>
        <taxon>Bacteroidota</taxon>
        <taxon>Bacteroidia</taxon>
        <taxon>Bacteroidales</taxon>
        <taxon>Candidatus Cryptobacteroides</taxon>
    </lineage>
</organism>